<organism evidence="10 11">
    <name type="scientific">Syncephalis pseudoplumigaleata</name>
    <dbReference type="NCBI Taxonomy" id="1712513"/>
    <lineage>
        <taxon>Eukaryota</taxon>
        <taxon>Fungi</taxon>
        <taxon>Fungi incertae sedis</taxon>
        <taxon>Zoopagomycota</taxon>
        <taxon>Zoopagomycotina</taxon>
        <taxon>Zoopagomycetes</taxon>
        <taxon>Zoopagales</taxon>
        <taxon>Piptocephalidaceae</taxon>
        <taxon>Syncephalis</taxon>
    </lineage>
</organism>
<dbReference type="GO" id="GO:0030170">
    <property type="term" value="F:pyridoxal phosphate binding"/>
    <property type="evidence" value="ECO:0007669"/>
    <property type="project" value="InterPro"/>
</dbReference>
<dbReference type="EC" id="4.4.1.1" evidence="4"/>
<dbReference type="GO" id="GO:0019343">
    <property type="term" value="P:cysteine biosynthetic process via cystathionine"/>
    <property type="evidence" value="ECO:0007669"/>
    <property type="project" value="TreeGrafter"/>
</dbReference>
<evidence type="ECO:0000313" key="10">
    <source>
        <dbReference type="EMBL" id="RKP25005.1"/>
    </source>
</evidence>
<protein>
    <recommendedName>
        <fullName evidence="4">cystathionine gamma-lyase</fullName>
        <ecNumber evidence="4">4.4.1.1</ecNumber>
    </recommendedName>
    <alternativeName>
        <fullName evidence="7">Gamma-cystathionase</fullName>
    </alternativeName>
</protein>
<accession>A0A4P9YYK3</accession>
<keyword evidence="5 8" id="KW-0663">Pyridoxal phosphate</keyword>
<evidence type="ECO:0000256" key="6">
    <source>
        <dbReference type="ARBA" id="ARBA00023192"/>
    </source>
</evidence>
<dbReference type="Gene3D" id="3.90.1150.10">
    <property type="entry name" value="Aspartate Aminotransferase, domain 1"/>
    <property type="match status" value="1"/>
</dbReference>
<sequence>MHLPVEEINASVDGPIAVGTTAAATTTTAAASTAAASSGPAASSTAGGIGSASAASAAVYTQPELFNPHAGNYGFGTKAIHAGQHPDPATGAVIPPISLSTTFRQSPVGVHQGFEYSRSDNPTRHGFEEAVAALEGGQHGLAFASGSAATTTVMHALPRGSHVISINDVYGGTYRFFTKVATALSHDITFVDLTNVAQLESYFRDNTKLVWVETPTNPTLRLADIRAVAEIAHKHQALVVVDNTFLSPYFQRPLALGADLVVHSGTKYLNGHSDVVIGVAVTNDAALAERLRFLQNALGAVPSPFDCFLANRGLKTLHVRMRQHGENAMAIARALEAHPAVEQVIYPGLPSHPQHELAKRQHRHGFGGMVTFRIRGNLATAERFLSTVRLFVLAESLGGVESLCELPSLMTHGSVSAEDRAKLGITDTLIRLSCGIEDTDDLVADIQQALAAAAPEYAQEIDALSTTSSQDEPIGSR</sequence>
<evidence type="ECO:0000256" key="8">
    <source>
        <dbReference type="PIRSR" id="PIRSR001434-2"/>
    </source>
</evidence>
<keyword evidence="6" id="KW-0198">Cysteine biosynthesis</keyword>
<feature type="modified residue" description="N6-(pyridoxal phosphate)lysine" evidence="8">
    <location>
        <position position="267"/>
    </location>
</feature>
<dbReference type="PANTHER" id="PTHR11808">
    <property type="entry name" value="TRANS-SULFURATION ENZYME FAMILY MEMBER"/>
    <property type="match status" value="1"/>
</dbReference>
<dbReference type="InterPro" id="IPR015422">
    <property type="entry name" value="PyrdxlP-dep_Trfase_small"/>
</dbReference>
<dbReference type="InterPro" id="IPR000277">
    <property type="entry name" value="Cys/Met-Metab_PyrdxlP-dep_enz"/>
</dbReference>
<name>A0A4P9YYK3_9FUNG</name>
<reference evidence="11" key="1">
    <citation type="journal article" date="2018" name="Nat. Microbiol.">
        <title>Leveraging single-cell genomics to expand the fungal tree of life.</title>
        <authorList>
            <person name="Ahrendt S.R."/>
            <person name="Quandt C.A."/>
            <person name="Ciobanu D."/>
            <person name="Clum A."/>
            <person name="Salamov A."/>
            <person name="Andreopoulos B."/>
            <person name="Cheng J.F."/>
            <person name="Woyke T."/>
            <person name="Pelin A."/>
            <person name="Henrissat B."/>
            <person name="Reynolds N.K."/>
            <person name="Benny G.L."/>
            <person name="Smith M.E."/>
            <person name="James T.Y."/>
            <person name="Grigoriev I.V."/>
        </authorList>
    </citation>
    <scope>NUCLEOTIDE SEQUENCE [LARGE SCALE GENOMIC DNA]</scope>
    <source>
        <strain evidence="11">Benny S71-1</strain>
    </source>
</reference>
<evidence type="ECO:0000256" key="5">
    <source>
        <dbReference type="ARBA" id="ARBA00022898"/>
    </source>
</evidence>
<keyword evidence="6" id="KW-0028">Amino-acid biosynthesis</keyword>
<proteinExistence type="inferred from homology"/>
<evidence type="ECO:0000256" key="2">
    <source>
        <dbReference type="ARBA" id="ARBA00005038"/>
    </source>
</evidence>
<evidence type="ECO:0000256" key="9">
    <source>
        <dbReference type="RuleBase" id="RU362118"/>
    </source>
</evidence>
<comment type="pathway">
    <text evidence="2">Amino-acid biosynthesis; L-cysteine biosynthesis; L-cysteine from L-homocysteine and L-serine: step 2/2.</text>
</comment>
<dbReference type="FunFam" id="3.90.1150.10:FF:000008">
    <property type="entry name" value="Cystathionine gamma-synthase"/>
    <property type="match status" value="1"/>
</dbReference>
<dbReference type="Gene3D" id="3.40.640.10">
    <property type="entry name" value="Type I PLP-dependent aspartate aminotransferase-like (Major domain)"/>
    <property type="match status" value="1"/>
</dbReference>
<gene>
    <name evidence="10" type="ORF">SYNPS1DRAFT_22966</name>
</gene>
<evidence type="ECO:0000256" key="1">
    <source>
        <dbReference type="ARBA" id="ARBA00001933"/>
    </source>
</evidence>
<dbReference type="GO" id="GO:0005737">
    <property type="term" value="C:cytoplasm"/>
    <property type="evidence" value="ECO:0007669"/>
    <property type="project" value="TreeGrafter"/>
</dbReference>
<evidence type="ECO:0000256" key="4">
    <source>
        <dbReference type="ARBA" id="ARBA00012085"/>
    </source>
</evidence>
<evidence type="ECO:0000313" key="11">
    <source>
        <dbReference type="Proteomes" id="UP000278143"/>
    </source>
</evidence>
<dbReference type="Proteomes" id="UP000278143">
    <property type="component" value="Unassembled WGS sequence"/>
</dbReference>
<dbReference type="EMBL" id="KZ989929">
    <property type="protein sequence ID" value="RKP25005.1"/>
    <property type="molecule type" value="Genomic_DNA"/>
</dbReference>
<dbReference type="SUPFAM" id="SSF53383">
    <property type="entry name" value="PLP-dependent transferases"/>
    <property type="match status" value="1"/>
</dbReference>
<dbReference type="AlphaFoldDB" id="A0A4P9YYK3"/>
<dbReference type="CDD" id="cd00614">
    <property type="entry name" value="CGS_like"/>
    <property type="match status" value="1"/>
</dbReference>
<dbReference type="InterPro" id="IPR015421">
    <property type="entry name" value="PyrdxlP-dep_Trfase_major"/>
</dbReference>
<evidence type="ECO:0000256" key="3">
    <source>
        <dbReference type="ARBA" id="ARBA00009077"/>
    </source>
</evidence>
<dbReference type="InterPro" id="IPR015424">
    <property type="entry name" value="PyrdxlP-dep_Trfase"/>
</dbReference>
<dbReference type="PROSITE" id="PS00868">
    <property type="entry name" value="CYS_MET_METAB_PP"/>
    <property type="match status" value="1"/>
</dbReference>
<comment type="cofactor">
    <cofactor evidence="1 9">
        <name>pyridoxal 5'-phosphate</name>
        <dbReference type="ChEBI" id="CHEBI:597326"/>
    </cofactor>
</comment>
<dbReference type="InterPro" id="IPR054542">
    <property type="entry name" value="Cys_met_metab_PP"/>
</dbReference>
<dbReference type="FunFam" id="3.40.640.10:FF:000009">
    <property type="entry name" value="Cystathionine gamma-synthase homolog"/>
    <property type="match status" value="1"/>
</dbReference>
<dbReference type="GO" id="GO:0019346">
    <property type="term" value="P:transsulfuration"/>
    <property type="evidence" value="ECO:0007669"/>
    <property type="project" value="InterPro"/>
</dbReference>
<comment type="similarity">
    <text evidence="3 9">Belongs to the trans-sulfuration enzymes family.</text>
</comment>
<keyword evidence="11" id="KW-1185">Reference proteome</keyword>
<dbReference type="OrthoDB" id="3512640at2759"/>
<dbReference type="GO" id="GO:0004123">
    <property type="term" value="F:cystathionine gamma-lyase activity"/>
    <property type="evidence" value="ECO:0007669"/>
    <property type="project" value="TreeGrafter"/>
</dbReference>
<evidence type="ECO:0000256" key="7">
    <source>
        <dbReference type="ARBA" id="ARBA00029853"/>
    </source>
</evidence>
<dbReference type="PANTHER" id="PTHR11808:SF15">
    <property type="entry name" value="CYSTATHIONINE GAMMA-LYASE"/>
    <property type="match status" value="1"/>
</dbReference>
<dbReference type="Pfam" id="PF01053">
    <property type="entry name" value="Cys_Met_Meta_PP"/>
    <property type="match status" value="1"/>
</dbReference>